<gene>
    <name evidence="15" type="primary">rnc</name>
    <name evidence="18" type="ORF">N825_36230</name>
</gene>
<feature type="active site" evidence="15">
    <location>
        <position position="65"/>
    </location>
</feature>
<dbReference type="EC" id="3.1.26.3" evidence="15"/>
<evidence type="ECO:0000256" key="13">
    <source>
        <dbReference type="ARBA" id="ARBA00022842"/>
    </source>
</evidence>
<dbReference type="GO" id="GO:0006364">
    <property type="term" value="P:rRNA processing"/>
    <property type="evidence" value="ECO:0007669"/>
    <property type="project" value="UniProtKB-UniRule"/>
</dbReference>
<dbReference type="GO" id="GO:0046872">
    <property type="term" value="F:metal ion binding"/>
    <property type="evidence" value="ECO:0007669"/>
    <property type="project" value="UniProtKB-KW"/>
</dbReference>
<keyword evidence="9 15" id="KW-0540">Nuclease</keyword>
<evidence type="ECO:0000256" key="3">
    <source>
        <dbReference type="ARBA" id="ARBA00010183"/>
    </source>
</evidence>
<feature type="binding site" evidence="15">
    <location>
        <position position="137"/>
    </location>
    <ligand>
        <name>Mg(2+)</name>
        <dbReference type="ChEBI" id="CHEBI:18420"/>
    </ligand>
</feature>
<evidence type="ECO:0000256" key="12">
    <source>
        <dbReference type="ARBA" id="ARBA00022801"/>
    </source>
</evidence>
<evidence type="ECO:0000256" key="4">
    <source>
        <dbReference type="ARBA" id="ARBA00011738"/>
    </source>
</evidence>
<evidence type="ECO:0000256" key="2">
    <source>
        <dbReference type="ARBA" id="ARBA00004496"/>
    </source>
</evidence>
<dbReference type="Pfam" id="PF00035">
    <property type="entry name" value="dsrm"/>
    <property type="match status" value="1"/>
</dbReference>
<keyword evidence="13 15" id="KW-0460">Magnesium</keyword>
<dbReference type="GO" id="GO:0008033">
    <property type="term" value="P:tRNA processing"/>
    <property type="evidence" value="ECO:0007669"/>
    <property type="project" value="UniProtKB-KW"/>
</dbReference>
<comment type="caution">
    <text evidence="18">The sequence shown here is derived from an EMBL/GenBank/DDBJ whole genome shotgun (WGS) entry which is preliminary data.</text>
</comment>
<dbReference type="GO" id="GO:0005737">
    <property type="term" value="C:cytoplasm"/>
    <property type="evidence" value="ECO:0007669"/>
    <property type="project" value="UniProtKB-SubCell"/>
</dbReference>
<sequence length="246" mass="26616">MSAIDSDHANLAELAVSLGHEFQRPELLVDAVTHPSLSGMERAGKRVGKVPTPGLAYERLEFLGDRVLGLVIANWLLERFPAEREGALARRLASLVRWETLSDVASTLDLGRYLRLSAGEAGSGGRTNGTILADCCEAVIGALYLDGGLPTAERFIRARWTSQIDRAASPPQDVKTALQEWAQGRGKPLPIYETMGHTGPDHSPRFEVRVHLEGHEPVLAQGSSKRAAEKAAAAEMLRRVGAPIDE</sequence>
<proteinExistence type="inferred from homology"/>
<dbReference type="HAMAP" id="MF_00104">
    <property type="entry name" value="RNase_III"/>
    <property type="match status" value="1"/>
</dbReference>
<keyword evidence="11 15" id="KW-0255">Endonuclease</keyword>
<evidence type="ECO:0000256" key="8">
    <source>
        <dbReference type="ARBA" id="ARBA00022694"/>
    </source>
</evidence>
<organism evidence="18 19">
    <name type="scientific">Skermanella stibiiresistens SB22</name>
    <dbReference type="NCBI Taxonomy" id="1385369"/>
    <lineage>
        <taxon>Bacteria</taxon>
        <taxon>Pseudomonadati</taxon>
        <taxon>Pseudomonadota</taxon>
        <taxon>Alphaproteobacteria</taxon>
        <taxon>Rhodospirillales</taxon>
        <taxon>Azospirillaceae</taxon>
        <taxon>Skermanella</taxon>
    </lineage>
</organism>
<dbReference type="EMBL" id="AVFL01000008">
    <property type="protein sequence ID" value="EWY40177.1"/>
    <property type="molecule type" value="Genomic_DNA"/>
</dbReference>
<evidence type="ECO:0000259" key="16">
    <source>
        <dbReference type="PROSITE" id="PS50137"/>
    </source>
</evidence>
<dbReference type="GO" id="GO:0006397">
    <property type="term" value="P:mRNA processing"/>
    <property type="evidence" value="ECO:0007669"/>
    <property type="project" value="UniProtKB-UniRule"/>
</dbReference>
<evidence type="ECO:0000256" key="9">
    <source>
        <dbReference type="ARBA" id="ARBA00022722"/>
    </source>
</evidence>
<dbReference type="SUPFAM" id="SSF69065">
    <property type="entry name" value="RNase III domain-like"/>
    <property type="match status" value="1"/>
</dbReference>
<dbReference type="STRING" id="1385369.N825_36230"/>
<keyword evidence="19" id="KW-1185">Reference proteome</keyword>
<dbReference type="SMART" id="SM00358">
    <property type="entry name" value="DSRM"/>
    <property type="match status" value="1"/>
</dbReference>
<keyword evidence="15" id="KW-0699">rRNA-binding</keyword>
<dbReference type="GO" id="GO:0004525">
    <property type="term" value="F:ribonuclease III activity"/>
    <property type="evidence" value="ECO:0007669"/>
    <property type="project" value="UniProtKB-UniRule"/>
</dbReference>
<dbReference type="InterPro" id="IPR000999">
    <property type="entry name" value="RNase_III_dom"/>
</dbReference>
<dbReference type="GO" id="GO:0010468">
    <property type="term" value="P:regulation of gene expression"/>
    <property type="evidence" value="ECO:0007669"/>
    <property type="project" value="TreeGrafter"/>
</dbReference>
<feature type="binding site" evidence="15">
    <location>
        <position position="61"/>
    </location>
    <ligand>
        <name>Mg(2+)</name>
        <dbReference type="ChEBI" id="CHEBI:18420"/>
    </ligand>
</feature>
<dbReference type="PROSITE" id="PS50142">
    <property type="entry name" value="RNASE_3_2"/>
    <property type="match status" value="1"/>
</dbReference>
<dbReference type="InterPro" id="IPR014720">
    <property type="entry name" value="dsRBD_dom"/>
</dbReference>
<comment type="cofactor">
    <cofactor evidence="15">
        <name>Mg(2+)</name>
        <dbReference type="ChEBI" id="CHEBI:18420"/>
    </cofactor>
</comment>
<evidence type="ECO:0000256" key="11">
    <source>
        <dbReference type="ARBA" id="ARBA00022759"/>
    </source>
</evidence>
<dbReference type="InterPro" id="IPR036389">
    <property type="entry name" value="RNase_III_sf"/>
</dbReference>
<name>W9H664_9PROT</name>
<dbReference type="PANTHER" id="PTHR11207:SF0">
    <property type="entry name" value="RIBONUCLEASE 3"/>
    <property type="match status" value="1"/>
</dbReference>
<dbReference type="FunFam" id="3.30.160.20:FF:000003">
    <property type="entry name" value="Ribonuclease 3"/>
    <property type="match status" value="1"/>
</dbReference>
<dbReference type="Proteomes" id="UP000019486">
    <property type="component" value="Unassembled WGS sequence"/>
</dbReference>
<protein>
    <recommendedName>
        <fullName evidence="15">Ribonuclease 3</fullName>
        <ecNumber evidence="15">3.1.26.3</ecNumber>
    </recommendedName>
    <alternativeName>
        <fullName evidence="15">Ribonuclease III</fullName>
        <shortName evidence="15">RNase III</shortName>
    </alternativeName>
</protein>
<accession>W9H664</accession>
<dbReference type="RefSeq" id="WP_037451927.1">
    <property type="nucleotide sequence ID" value="NZ_AVFL01000008.1"/>
</dbReference>
<dbReference type="FunFam" id="1.10.1520.10:FF:000001">
    <property type="entry name" value="Ribonuclease 3"/>
    <property type="match status" value="1"/>
</dbReference>
<dbReference type="Pfam" id="PF14622">
    <property type="entry name" value="Ribonucleas_3_3"/>
    <property type="match status" value="1"/>
</dbReference>
<evidence type="ECO:0000256" key="14">
    <source>
        <dbReference type="ARBA" id="ARBA00022884"/>
    </source>
</evidence>
<keyword evidence="10 15" id="KW-0479">Metal-binding</keyword>
<dbReference type="GO" id="GO:0003725">
    <property type="term" value="F:double-stranded RNA binding"/>
    <property type="evidence" value="ECO:0007669"/>
    <property type="project" value="TreeGrafter"/>
</dbReference>
<evidence type="ECO:0000256" key="10">
    <source>
        <dbReference type="ARBA" id="ARBA00022723"/>
    </source>
</evidence>
<feature type="binding site" evidence="15">
    <location>
        <position position="134"/>
    </location>
    <ligand>
        <name>Mg(2+)</name>
        <dbReference type="ChEBI" id="CHEBI:18420"/>
    </ligand>
</feature>
<evidence type="ECO:0000256" key="5">
    <source>
        <dbReference type="ARBA" id="ARBA00022490"/>
    </source>
</evidence>
<dbReference type="CDD" id="cd00593">
    <property type="entry name" value="RIBOc"/>
    <property type="match status" value="1"/>
</dbReference>
<feature type="domain" description="RNase III" evidence="17">
    <location>
        <begin position="11"/>
        <end position="148"/>
    </location>
</feature>
<keyword evidence="5 15" id="KW-0963">Cytoplasm</keyword>
<reference evidence="18 19" key="1">
    <citation type="submission" date="2013-08" db="EMBL/GenBank/DDBJ databases">
        <title>The genome sequence of Skermanella stibiiresistens.</title>
        <authorList>
            <person name="Zhu W."/>
            <person name="Wang G."/>
        </authorList>
    </citation>
    <scope>NUCLEOTIDE SEQUENCE [LARGE SCALE GENOMIC DNA]</scope>
    <source>
        <strain evidence="18 19">SB22</strain>
    </source>
</reference>
<dbReference type="SMART" id="SM00535">
    <property type="entry name" value="RIBOc"/>
    <property type="match status" value="1"/>
</dbReference>
<dbReference type="PROSITE" id="PS00517">
    <property type="entry name" value="RNASE_3_1"/>
    <property type="match status" value="1"/>
</dbReference>
<keyword evidence="6 15" id="KW-0698">rRNA processing</keyword>
<comment type="catalytic activity">
    <reaction evidence="1 15">
        <text>Endonucleolytic cleavage to 5'-phosphomonoester.</text>
        <dbReference type="EC" id="3.1.26.3"/>
    </reaction>
</comment>
<keyword evidence="12 15" id="KW-0378">Hydrolase</keyword>
<feature type="active site" evidence="15">
    <location>
        <position position="137"/>
    </location>
</feature>
<dbReference type="OrthoDB" id="9805026at2"/>
<keyword evidence="7 15" id="KW-0507">mRNA processing</keyword>
<dbReference type="NCBIfam" id="TIGR02191">
    <property type="entry name" value="RNaseIII"/>
    <property type="match status" value="1"/>
</dbReference>
<evidence type="ECO:0000259" key="17">
    <source>
        <dbReference type="PROSITE" id="PS50142"/>
    </source>
</evidence>
<evidence type="ECO:0000256" key="7">
    <source>
        <dbReference type="ARBA" id="ARBA00022664"/>
    </source>
</evidence>
<keyword evidence="8 15" id="KW-0819">tRNA processing</keyword>
<dbReference type="InterPro" id="IPR011907">
    <property type="entry name" value="RNase_III"/>
</dbReference>
<evidence type="ECO:0000256" key="15">
    <source>
        <dbReference type="HAMAP-Rule" id="MF_00104"/>
    </source>
</evidence>
<comment type="subunit">
    <text evidence="4 15">Homodimer.</text>
</comment>
<dbReference type="CDD" id="cd10845">
    <property type="entry name" value="DSRM_RNAse_III_family"/>
    <property type="match status" value="1"/>
</dbReference>
<dbReference type="PANTHER" id="PTHR11207">
    <property type="entry name" value="RIBONUCLEASE III"/>
    <property type="match status" value="1"/>
</dbReference>
<evidence type="ECO:0000313" key="19">
    <source>
        <dbReference type="Proteomes" id="UP000019486"/>
    </source>
</evidence>
<keyword evidence="14 15" id="KW-0694">RNA-binding</keyword>
<feature type="domain" description="DRBM" evidence="16">
    <location>
        <begin position="173"/>
        <end position="242"/>
    </location>
</feature>
<comment type="similarity">
    <text evidence="3">Belongs to the ribonuclease III family.</text>
</comment>
<comment type="subcellular location">
    <subcellularLocation>
        <location evidence="2 15">Cytoplasm</location>
    </subcellularLocation>
</comment>
<dbReference type="AlphaFoldDB" id="W9H664"/>
<dbReference type="GO" id="GO:0042802">
    <property type="term" value="F:identical protein binding"/>
    <property type="evidence" value="ECO:0007669"/>
    <property type="project" value="UniProtKB-ARBA"/>
</dbReference>
<dbReference type="Gene3D" id="3.30.160.20">
    <property type="match status" value="1"/>
</dbReference>
<evidence type="ECO:0000256" key="1">
    <source>
        <dbReference type="ARBA" id="ARBA00000109"/>
    </source>
</evidence>
<dbReference type="SUPFAM" id="SSF54768">
    <property type="entry name" value="dsRNA-binding domain-like"/>
    <property type="match status" value="1"/>
</dbReference>
<dbReference type="GO" id="GO:0019843">
    <property type="term" value="F:rRNA binding"/>
    <property type="evidence" value="ECO:0007669"/>
    <property type="project" value="UniProtKB-KW"/>
</dbReference>
<dbReference type="Gene3D" id="1.10.1520.10">
    <property type="entry name" value="Ribonuclease III domain"/>
    <property type="match status" value="1"/>
</dbReference>
<dbReference type="PROSITE" id="PS50137">
    <property type="entry name" value="DS_RBD"/>
    <property type="match status" value="1"/>
</dbReference>
<evidence type="ECO:0000313" key="18">
    <source>
        <dbReference type="EMBL" id="EWY40177.1"/>
    </source>
</evidence>
<evidence type="ECO:0000256" key="6">
    <source>
        <dbReference type="ARBA" id="ARBA00022552"/>
    </source>
</evidence>
<comment type="function">
    <text evidence="15">Digests double-stranded RNA. Involved in the processing of primary rRNA transcript to yield the immediate precursors to the large and small rRNAs (23S and 16S). Processes some mRNAs, and tRNAs when they are encoded in the rRNA operon. Processes pre-crRNA and tracrRNA of type II CRISPR loci if present in the organism.</text>
</comment>
<dbReference type="PATRIC" id="fig|1385369.3.peg.2551"/>